<organism evidence="1 2">
    <name type="scientific">Durusdinium trenchii</name>
    <dbReference type="NCBI Taxonomy" id="1381693"/>
    <lineage>
        <taxon>Eukaryota</taxon>
        <taxon>Sar</taxon>
        <taxon>Alveolata</taxon>
        <taxon>Dinophyceae</taxon>
        <taxon>Suessiales</taxon>
        <taxon>Symbiodiniaceae</taxon>
        <taxon>Durusdinium</taxon>
    </lineage>
</organism>
<dbReference type="Proteomes" id="UP001642484">
    <property type="component" value="Unassembled WGS sequence"/>
</dbReference>
<proteinExistence type="predicted"/>
<accession>A0ABP0IWD9</accession>
<comment type="caution">
    <text evidence="1">The sequence shown here is derived from an EMBL/GenBank/DDBJ whole genome shotgun (WGS) entry which is preliminary data.</text>
</comment>
<gene>
    <name evidence="1" type="ORF">CCMP2556_LOCUS8437</name>
</gene>
<keyword evidence="2" id="KW-1185">Reference proteome</keyword>
<protein>
    <submittedName>
        <fullName evidence="1">Uncharacterized protein</fullName>
    </submittedName>
</protein>
<evidence type="ECO:0000313" key="1">
    <source>
        <dbReference type="EMBL" id="CAK9006423.1"/>
    </source>
</evidence>
<reference evidence="1 2" key="1">
    <citation type="submission" date="2024-02" db="EMBL/GenBank/DDBJ databases">
        <authorList>
            <person name="Chen Y."/>
            <person name="Shah S."/>
            <person name="Dougan E. K."/>
            <person name="Thang M."/>
            <person name="Chan C."/>
        </authorList>
    </citation>
    <scope>NUCLEOTIDE SEQUENCE [LARGE SCALE GENOMIC DNA]</scope>
</reference>
<evidence type="ECO:0000313" key="2">
    <source>
        <dbReference type="Proteomes" id="UP001642484"/>
    </source>
</evidence>
<name>A0ABP0IWD9_9DINO</name>
<dbReference type="EMBL" id="CAXAMN010003814">
    <property type="protein sequence ID" value="CAK9006423.1"/>
    <property type="molecule type" value="Genomic_DNA"/>
</dbReference>
<sequence>MFNEDPAKVSVLPKALPLRLAIPTQVAGDLLSLFLDEQSLVEIGTYNIRFEVSNPTVYPHDNTWSIFAMKDITVEFVHVLTGYYEGQASPFDINVATQAQTSAAGTPFRLQLLLTVVVVMAIFRM</sequence>